<evidence type="ECO:0000313" key="3">
    <source>
        <dbReference type="EMBL" id="KAK5835798.1"/>
    </source>
</evidence>
<dbReference type="InterPro" id="IPR025836">
    <property type="entry name" value="Zn_knuckle_CX2CX4HX4C"/>
</dbReference>
<keyword evidence="1" id="KW-0479">Metal-binding</keyword>
<proteinExistence type="predicted"/>
<dbReference type="PROSITE" id="PS50158">
    <property type="entry name" value="ZF_CCHC"/>
    <property type="match status" value="1"/>
</dbReference>
<comment type="caution">
    <text evidence="3">The sequence shown here is derived from an EMBL/GenBank/DDBJ whole genome shotgun (WGS) entry which is preliminary data.</text>
</comment>
<organism evidence="3 4">
    <name type="scientific">Gossypium arboreum</name>
    <name type="common">Tree cotton</name>
    <name type="synonym">Gossypium nanking</name>
    <dbReference type="NCBI Taxonomy" id="29729"/>
    <lineage>
        <taxon>Eukaryota</taxon>
        <taxon>Viridiplantae</taxon>
        <taxon>Streptophyta</taxon>
        <taxon>Embryophyta</taxon>
        <taxon>Tracheophyta</taxon>
        <taxon>Spermatophyta</taxon>
        <taxon>Magnoliopsida</taxon>
        <taxon>eudicotyledons</taxon>
        <taxon>Gunneridae</taxon>
        <taxon>Pentapetalae</taxon>
        <taxon>rosids</taxon>
        <taxon>malvids</taxon>
        <taxon>Malvales</taxon>
        <taxon>Malvaceae</taxon>
        <taxon>Malvoideae</taxon>
        <taxon>Gossypium</taxon>
    </lineage>
</organism>
<accession>A0ABR0Q936</accession>
<dbReference type="Proteomes" id="UP001358586">
    <property type="component" value="Chromosome 4"/>
</dbReference>
<gene>
    <name evidence="3" type="ORF">PVK06_011506</name>
</gene>
<evidence type="ECO:0000259" key="2">
    <source>
        <dbReference type="PROSITE" id="PS50158"/>
    </source>
</evidence>
<keyword evidence="1" id="KW-0863">Zinc-finger</keyword>
<feature type="domain" description="CCHC-type" evidence="2">
    <location>
        <begin position="89"/>
        <end position="102"/>
    </location>
</feature>
<sequence>MLSITPFWIKIYNIPIEQMDRHVAIDMSKAIGEVVAIDWRDRDGGWTDYIRIKFKIDVLRPLQKVVYLVSSKGIENVYVIKYEKLPALCYICGLIGHITQKCNKK</sequence>
<name>A0ABR0Q936_GOSAR</name>
<dbReference type="PANTHER" id="PTHR31286">
    <property type="entry name" value="GLYCINE-RICH CELL WALL STRUCTURAL PROTEIN 1.8-LIKE"/>
    <property type="match status" value="1"/>
</dbReference>
<keyword evidence="4" id="KW-1185">Reference proteome</keyword>
<dbReference type="InterPro" id="IPR001878">
    <property type="entry name" value="Znf_CCHC"/>
</dbReference>
<reference evidence="3 4" key="1">
    <citation type="submission" date="2023-03" db="EMBL/GenBank/DDBJ databases">
        <title>WGS of Gossypium arboreum.</title>
        <authorList>
            <person name="Yu D."/>
        </authorList>
    </citation>
    <scope>NUCLEOTIDE SEQUENCE [LARGE SCALE GENOMIC DNA]</scope>
    <source>
        <tissue evidence="3">Leaf</tissue>
    </source>
</reference>
<keyword evidence="1" id="KW-0862">Zinc</keyword>
<evidence type="ECO:0000256" key="1">
    <source>
        <dbReference type="PROSITE-ProRule" id="PRU00047"/>
    </source>
</evidence>
<dbReference type="InterPro" id="IPR040256">
    <property type="entry name" value="At4g02000-like"/>
</dbReference>
<dbReference type="PANTHER" id="PTHR31286:SF178">
    <property type="entry name" value="DUF4283 DOMAIN-CONTAINING PROTEIN"/>
    <property type="match status" value="1"/>
</dbReference>
<dbReference type="EMBL" id="JARKNE010000004">
    <property type="protein sequence ID" value="KAK5835798.1"/>
    <property type="molecule type" value="Genomic_DNA"/>
</dbReference>
<dbReference type="Pfam" id="PF14392">
    <property type="entry name" value="zf-CCHC_4"/>
    <property type="match status" value="1"/>
</dbReference>
<evidence type="ECO:0000313" key="4">
    <source>
        <dbReference type="Proteomes" id="UP001358586"/>
    </source>
</evidence>
<protein>
    <recommendedName>
        <fullName evidence="2">CCHC-type domain-containing protein</fullName>
    </recommendedName>
</protein>